<evidence type="ECO:0000313" key="2">
    <source>
        <dbReference type="Proteomes" id="UP001211421"/>
    </source>
</evidence>
<organism evidence="1 2">
    <name type="scientific">Ruminococcus bicirculans</name>
    <name type="common">ex Wegman et al. 2014</name>
    <dbReference type="NCBI Taxonomy" id="1160721"/>
    <lineage>
        <taxon>Bacteria</taxon>
        <taxon>Bacillati</taxon>
        <taxon>Bacillota</taxon>
        <taxon>Clostridia</taxon>
        <taxon>Eubacteriales</taxon>
        <taxon>Oscillospiraceae</taxon>
        <taxon>Ruminococcus</taxon>
    </lineage>
</organism>
<dbReference type="AlphaFoldDB" id="A0AAW6DTD6"/>
<dbReference type="RefSeq" id="WP_195551094.1">
    <property type="nucleotide sequence ID" value="NZ_DAVZMI010000075.1"/>
</dbReference>
<comment type="caution">
    <text evidence="1">The sequence shown here is derived from an EMBL/GenBank/DDBJ whole genome shotgun (WGS) entry which is preliminary data.</text>
</comment>
<dbReference type="Proteomes" id="UP001211421">
    <property type="component" value="Unassembled WGS sequence"/>
</dbReference>
<dbReference type="InterPro" id="IPR044925">
    <property type="entry name" value="His-Me_finger_sf"/>
</dbReference>
<protein>
    <submittedName>
        <fullName evidence="1">HNH endonuclease</fullName>
    </submittedName>
</protein>
<dbReference type="Gene3D" id="3.90.75.20">
    <property type="match status" value="1"/>
</dbReference>
<dbReference type="EMBL" id="JAQMLS010000002">
    <property type="protein sequence ID" value="MDB8741054.1"/>
    <property type="molecule type" value="Genomic_DNA"/>
</dbReference>
<keyword evidence="1" id="KW-0255">Endonuclease</keyword>
<dbReference type="GO" id="GO:0004519">
    <property type="term" value="F:endonuclease activity"/>
    <property type="evidence" value="ECO:0007669"/>
    <property type="project" value="UniProtKB-KW"/>
</dbReference>
<evidence type="ECO:0000313" key="1">
    <source>
        <dbReference type="EMBL" id="MDB8741054.1"/>
    </source>
</evidence>
<keyword evidence="1" id="KW-0378">Hydrolase</keyword>
<accession>A0AAW6DTD6</accession>
<name>A0AAW6DTD6_9FIRM</name>
<dbReference type="SUPFAM" id="SSF54060">
    <property type="entry name" value="His-Me finger endonucleases"/>
    <property type="match status" value="1"/>
</dbReference>
<proteinExistence type="predicted"/>
<reference evidence="1" key="1">
    <citation type="submission" date="2023-01" db="EMBL/GenBank/DDBJ databases">
        <title>Human gut microbiome strain richness.</title>
        <authorList>
            <person name="Chen-Liaw A."/>
        </authorList>
    </citation>
    <scope>NUCLEOTIDE SEQUENCE</scope>
    <source>
        <strain evidence="1">D59st1_B8_D59t2_181005</strain>
    </source>
</reference>
<sequence>MLKVINTYKCKDGRVRAYCRDKNNKAKVISYPRILMEESLGRPLEPYEDVHHVDKDTDNNSMGNLEIINHGVHQKLHASKYFDKQAICEVCKKPFIWTSERQRLYYIDLRRGRHRIISCSRECSGRYGRQEQLGRDPLAECGLNGET</sequence>
<gene>
    <name evidence="1" type="ORF">PNV70_03095</name>
</gene>
<keyword evidence="1" id="KW-0540">Nuclease</keyword>